<dbReference type="InterPro" id="IPR001910">
    <property type="entry name" value="Inosine/uridine_hydrolase_dom"/>
</dbReference>
<reference evidence="4" key="1">
    <citation type="journal article" date="2020" name="mSystems">
        <title>Genome- and Community-Level Interaction Insights into Carbon Utilization and Element Cycling Functions of Hydrothermarchaeota in Hydrothermal Sediment.</title>
        <authorList>
            <person name="Zhou Z."/>
            <person name="Liu Y."/>
            <person name="Xu W."/>
            <person name="Pan J."/>
            <person name="Luo Z.H."/>
            <person name="Li M."/>
        </authorList>
    </citation>
    <scope>NUCLEOTIDE SEQUENCE [LARGE SCALE GENOMIC DNA]</scope>
    <source>
        <strain evidence="4">SpSt-289</strain>
    </source>
</reference>
<gene>
    <name evidence="4" type="ORF">ENQ20_10440</name>
</gene>
<comment type="caution">
    <text evidence="4">The sequence shown here is derived from an EMBL/GenBank/DDBJ whole genome shotgun (WGS) entry which is preliminary data.</text>
</comment>
<evidence type="ECO:0000256" key="2">
    <source>
        <dbReference type="ARBA" id="ARBA00023295"/>
    </source>
</evidence>
<dbReference type="CDD" id="cd02649">
    <property type="entry name" value="nuc_hydro_CeIAG"/>
    <property type="match status" value="1"/>
</dbReference>
<name>A0A7C1FFS6_9CHLR</name>
<dbReference type="Pfam" id="PF01156">
    <property type="entry name" value="IU_nuc_hydro"/>
    <property type="match status" value="1"/>
</dbReference>
<proteinExistence type="predicted"/>
<accession>A0A7C1FFS6</accession>
<sequence>MTRHFIIDTDTASDDAVALVMALQWPDVEVDAITVVYGNMPLEITSANARYSVEVCGKETPVYEGCAKPLLRSVAYADWFHGPYGMGKLGQLKPKRPAAGQNAVEELIRRFRAAPGEITLVTLGPLTNIAAALTVEPRMAEWVKECYIMGGAANCVGNVTPAAEFNIWCDPEAARIVFHSGMKCLMVGWEHCRFDSALSDEEMACIRSFDTERAHFALDCNSFALEAGRRIQAAAGLMLPDPVTMAIAIDPSVCTRRSRHYVDVACADELTRGMTVVDELHVTGNQPNLDVCWEIDKPRWKEILYQTLR</sequence>
<dbReference type="GO" id="GO:0008477">
    <property type="term" value="F:purine nucleosidase activity"/>
    <property type="evidence" value="ECO:0007669"/>
    <property type="project" value="TreeGrafter"/>
</dbReference>
<keyword evidence="2" id="KW-0326">Glycosidase</keyword>
<dbReference type="GO" id="GO:0006152">
    <property type="term" value="P:purine nucleoside catabolic process"/>
    <property type="evidence" value="ECO:0007669"/>
    <property type="project" value="TreeGrafter"/>
</dbReference>
<dbReference type="GO" id="GO:0045437">
    <property type="term" value="F:uridine nucleosidase activity"/>
    <property type="evidence" value="ECO:0007669"/>
    <property type="project" value="UniProtKB-ARBA"/>
</dbReference>
<feature type="domain" description="Inosine/uridine-preferring nucleoside hydrolase" evidence="3">
    <location>
        <begin position="6"/>
        <end position="301"/>
    </location>
</feature>
<dbReference type="PANTHER" id="PTHR12304">
    <property type="entry name" value="INOSINE-URIDINE PREFERRING NUCLEOSIDE HYDROLASE"/>
    <property type="match status" value="1"/>
</dbReference>
<dbReference type="InterPro" id="IPR023186">
    <property type="entry name" value="IUNH"/>
</dbReference>
<evidence type="ECO:0000256" key="1">
    <source>
        <dbReference type="ARBA" id="ARBA00022801"/>
    </source>
</evidence>
<dbReference type="InterPro" id="IPR015910">
    <property type="entry name" value="I/U_nuclsd_hydro_CS"/>
</dbReference>
<keyword evidence="1 4" id="KW-0378">Hydrolase</keyword>
<dbReference type="SUPFAM" id="SSF53590">
    <property type="entry name" value="Nucleoside hydrolase"/>
    <property type="match status" value="1"/>
</dbReference>
<dbReference type="PROSITE" id="PS01247">
    <property type="entry name" value="IUNH"/>
    <property type="match status" value="1"/>
</dbReference>
<dbReference type="AlphaFoldDB" id="A0A7C1FFS6"/>
<evidence type="ECO:0000259" key="3">
    <source>
        <dbReference type="Pfam" id="PF01156"/>
    </source>
</evidence>
<dbReference type="PANTHER" id="PTHR12304:SF4">
    <property type="entry name" value="URIDINE NUCLEOSIDASE"/>
    <property type="match status" value="1"/>
</dbReference>
<dbReference type="InterPro" id="IPR036452">
    <property type="entry name" value="Ribo_hydro-like"/>
</dbReference>
<dbReference type="EMBL" id="DSMG01000102">
    <property type="protein sequence ID" value="HDX31892.1"/>
    <property type="molecule type" value="Genomic_DNA"/>
</dbReference>
<protein>
    <submittedName>
        <fullName evidence="4">Nucleoside hydrolase</fullName>
    </submittedName>
</protein>
<organism evidence="4">
    <name type="scientific">Caldilinea aerophila</name>
    <dbReference type="NCBI Taxonomy" id="133453"/>
    <lineage>
        <taxon>Bacteria</taxon>
        <taxon>Bacillati</taxon>
        <taxon>Chloroflexota</taxon>
        <taxon>Caldilineae</taxon>
        <taxon>Caldilineales</taxon>
        <taxon>Caldilineaceae</taxon>
        <taxon>Caldilinea</taxon>
    </lineage>
</organism>
<dbReference type="GO" id="GO:0005829">
    <property type="term" value="C:cytosol"/>
    <property type="evidence" value="ECO:0007669"/>
    <property type="project" value="TreeGrafter"/>
</dbReference>
<dbReference type="Gene3D" id="3.90.245.10">
    <property type="entry name" value="Ribonucleoside hydrolase-like"/>
    <property type="match status" value="1"/>
</dbReference>
<evidence type="ECO:0000313" key="4">
    <source>
        <dbReference type="EMBL" id="HDX31892.1"/>
    </source>
</evidence>